<dbReference type="Pfam" id="PF00528">
    <property type="entry name" value="BPD_transp_1"/>
    <property type="match status" value="1"/>
</dbReference>
<evidence type="ECO:0000256" key="5">
    <source>
        <dbReference type="ARBA" id="ARBA00022989"/>
    </source>
</evidence>
<dbReference type="GO" id="GO:0055085">
    <property type="term" value="P:transmembrane transport"/>
    <property type="evidence" value="ECO:0007669"/>
    <property type="project" value="InterPro"/>
</dbReference>
<name>H6RKU0_BLASD</name>
<evidence type="ECO:0000313" key="10">
    <source>
        <dbReference type="EMBL" id="CCG03706.1"/>
    </source>
</evidence>
<evidence type="ECO:0000256" key="3">
    <source>
        <dbReference type="ARBA" id="ARBA00022475"/>
    </source>
</evidence>
<keyword evidence="4 7" id="KW-0812">Transmembrane</keyword>
<dbReference type="KEGG" id="bsd:BLASA_2835"/>
<feature type="transmembrane region" description="Helical" evidence="7">
    <location>
        <begin position="189"/>
        <end position="208"/>
    </location>
</feature>
<evidence type="ECO:0000259" key="9">
    <source>
        <dbReference type="PROSITE" id="PS50928"/>
    </source>
</evidence>
<dbReference type="InterPro" id="IPR050366">
    <property type="entry name" value="BP-dependent_transpt_permease"/>
</dbReference>
<evidence type="ECO:0000256" key="2">
    <source>
        <dbReference type="ARBA" id="ARBA00022448"/>
    </source>
</evidence>
<sequence length="329" mass="34149">MSAPDDAAVPVAPTRTGALVGADAERATPSGTAAAELQAGTQTGVTPLTPDPPAGRRKRGKGVVYWFCLGWLALVVLAAITANWLPIPDPNAIDIINKTAPPLSEGHLLGTDGLGRDILSRLAYGARVSLVISVAAVAVGIIVGGTLGMVVGYFRGRLETSVMAVIDVILAFPGLVLLLALVAFVGQSLLAITVVIGFLSIPVYTRVARAATLAVSQREYVLAAGLMGGKTTRILFREIMPNVILPVAAFGLIALGVVIVLEGSLAFLGLSVEAPAATWGSMIAEGKRHLDDAIHIALIPSVVMFLTVLSLNLVGDVLRSRFDVREANL</sequence>
<dbReference type="STRING" id="1146883.BLASA_2835"/>
<evidence type="ECO:0000256" key="7">
    <source>
        <dbReference type="RuleBase" id="RU363032"/>
    </source>
</evidence>
<comment type="similarity">
    <text evidence="7">Belongs to the binding-protein-dependent transport system permease family.</text>
</comment>
<dbReference type="OrthoDB" id="9812701at2"/>
<feature type="transmembrane region" description="Helical" evidence="7">
    <location>
        <begin position="161"/>
        <end position="183"/>
    </location>
</feature>
<dbReference type="EMBL" id="FO117623">
    <property type="protein sequence ID" value="CCG03706.1"/>
    <property type="molecule type" value="Genomic_DNA"/>
</dbReference>
<dbReference type="GO" id="GO:0005886">
    <property type="term" value="C:plasma membrane"/>
    <property type="evidence" value="ECO:0007669"/>
    <property type="project" value="UniProtKB-SubCell"/>
</dbReference>
<evidence type="ECO:0000313" key="11">
    <source>
        <dbReference type="Proteomes" id="UP000007517"/>
    </source>
</evidence>
<dbReference type="InterPro" id="IPR000515">
    <property type="entry name" value="MetI-like"/>
</dbReference>
<dbReference type="Gene3D" id="1.10.3720.10">
    <property type="entry name" value="MetI-like"/>
    <property type="match status" value="1"/>
</dbReference>
<feature type="transmembrane region" description="Helical" evidence="7">
    <location>
        <begin position="63"/>
        <end position="85"/>
    </location>
</feature>
<dbReference type="SUPFAM" id="SSF161098">
    <property type="entry name" value="MetI-like"/>
    <property type="match status" value="1"/>
</dbReference>
<keyword evidence="6 7" id="KW-0472">Membrane</keyword>
<evidence type="ECO:0000256" key="8">
    <source>
        <dbReference type="SAM" id="MobiDB-lite"/>
    </source>
</evidence>
<dbReference type="AlphaFoldDB" id="H6RKU0"/>
<evidence type="ECO:0000256" key="6">
    <source>
        <dbReference type="ARBA" id="ARBA00023136"/>
    </source>
</evidence>
<feature type="region of interest" description="Disordered" evidence="8">
    <location>
        <begin position="30"/>
        <end position="58"/>
    </location>
</feature>
<dbReference type="CDD" id="cd06261">
    <property type="entry name" value="TM_PBP2"/>
    <property type="match status" value="1"/>
</dbReference>
<feature type="transmembrane region" description="Helical" evidence="7">
    <location>
        <begin position="293"/>
        <end position="315"/>
    </location>
</feature>
<keyword evidence="11" id="KW-1185">Reference proteome</keyword>
<dbReference type="InterPro" id="IPR035906">
    <property type="entry name" value="MetI-like_sf"/>
</dbReference>
<dbReference type="eggNOG" id="COG1173">
    <property type="taxonomic scope" value="Bacteria"/>
</dbReference>
<feature type="transmembrane region" description="Helical" evidence="7">
    <location>
        <begin position="130"/>
        <end position="154"/>
    </location>
</feature>
<comment type="subcellular location">
    <subcellularLocation>
        <location evidence="1 7">Cell membrane</location>
        <topology evidence="1 7">Multi-pass membrane protein</topology>
    </subcellularLocation>
</comment>
<keyword evidence="2 7" id="KW-0813">Transport</keyword>
<dbReference type="PANTHER" id="PTHR43386">
    <property type="entry name" value="OLIGOPEPTIDE TRANSPORT SYSTEM PERMEASE PROTEIN APPC"/>
    <property type="match status" value="1"/>
</dbReference>
<dbReference type="PROSITE" id="PS50928">
    <property type="entry name" value="ABC_TM1"/>
    <property type="match status" value="1"/>
</dbReference>
<protein>
    <submittedName>
        <fullName evidence="10">Dipeptide transporter membrane component of ABC superfamily</fullName>
    </submittedName>
</protein>
<reference evidence="10 11" key="1">
    <citation type="journal article" date="2012" name="J. Bacteriol.">
        <title>Genome Sequence of Blastococcus saxobsidens DD2, a Stone-Inhabiting Bacterium.</title>
        <authorList>
            <person name="Chouaia B."/>
            <person name="Crotti E."/>
            <person name="Brusetti L."/>
            <person name="Daffonchio D."/>
            <person name="Essoussi I."/>
            <person name="Nouioui I."/>
            <person name="Sbissi I."/>
            <person name="Ghodhbane-Gtari F."/>
            <person name="Gtari M."/>
            <person name="Vacherie B."/>
            <person name="Barbe V."/>
            <person name="Medigue C."/>
            <person name="Gury J."/>
            <person name="Pujic P."/>
            <person name="Normand P."/>
        </authorList>
    </citation>
    <scope>NUCLEOTIDE SEQUENCE [LARGE SCALE GENOMIC DNA]</scope>
    <source>
        <strain evidence="10 11">DD2</strain>
    </source>
</reference>
<dbReference type="RefSeq" id="WP_014376589.1">
    <property type="nucleotide sequence ID" value="NC_016943.1"/>
</dbReference>
<feature type="transmembrane region" description="Helical" evidence="7">
    <location>
        <begin position="243"/>
        <end position="261"/>
    </location>
</feature>
<organism evidence="10 11">
    <name type="scientific">Blastococcus saxobsidens (strain DD2)</name>
    <dbReference type="NCBI Taxonomy" id="1146883"/>
    <lineage>
        <taxon>Bacteria</taxon>
        <taxon>Bacillati</taxon>
        <taxon>Actinomycetota</taxon>
        <taxon>Actinomycetes</taxon>
        <taxon>Geodermatophilales</taxon>
        <taxon>Geodermatophilaceae</taxon>
        <taxon>Blastococcus</taxon>
    </lineage>
</organism>
<evidence type="ECO:0000256" key="4">
    <source>
        <dbReference type="ARBA" id="ARBA00022692"/>
    </source>
</evidence>
<keyword evidence="3" id="KW-1003">Cell membrane</keyword>
<dbReference type="PANTHER" id="PTHR43386:SF25">
    <property type="entry name" value="PEPTIDE ABC TRANSPORTER PERMEASE PROTEIN"/>
    <property type="match status" value="1"/>
</dbReference>
<proteinExistence type="inferred from homology"/>
<accession>H6RKU0</accession>
<dbReference type="HOGENOM" id="CLU_028518_5_1_11"/>
<evidence type="ECO:0000256" key="1">
    <source>
        <dbReference type="ARBA" id="ARBA00004651"/>
    </source>
</evidence>
<dbReference type="Proteomes" id="UP000007517">
    <property type="component" value="Chromosome"/>
</dbReference>
<reference evidence="11" key="2">
    <citation type="submission" date="2012-02" db="EMBL/GenBank/DDBJ databases">
        <title>Complete genome sequence of Blastococcus saxobsidens strain DD2.</title>
        <authorList>
            <person name="Genoscope."/>
        </authorList>
    </citation>
    <scope>NUCLEOTIDE SEQUENCE [LARGE SCALE GENOMIC DNA]</scope>
    <source>
        <strain evidence="11">DD2</strain>
    </source>
</reference>
<gene>
    <name evidence="10" type="ordered locus">BLASA_2835</name>
</gene>
<feature type="domain" description="ABC transmembrane type-1" evidence="9">
    <location>
        <begin position="126"/>
        <end position="315"/>
    </location>
</feature>
<keyword evidence="5 7" id="KW-1133">Transmembrane helix</keyword>